<keyword evidence="2" id="KW-0472">Membrane</keyword>
<dbReference type="AlphaFoldDB" id="A0A0F7VRU9"/>
<sequence length="74" mass="7304">MSFTSSPTPPNPPKPSQPGPFMTLHTAMVLLTAVVAGLVVGGLTFLNGRPAAGAVLVGLVSTGGSVPVLHTLIG</sequence>
<name>A0A0F7VRU9_STRLW</name>
<feature type="compositionally biased region" description="Pro residues" evidence="1">
    <location>
        <begin position="7"/>
        <end position="18"/>
    </location>
</feature>
<reference evidence="3 4" key="1">
    <citation type="submission" date="2015-02" db="EMBL/GenBank/DDBJ databases">
        <authorList>
            <person name="Gomez-Escribano P.J."/>
        </authorList>
    </citation>
    <scope>NUCLEOTIDE SEQUENCE [LARGE SCALE GENOMIC DNA]</scope>
    <source>
        <strain evidence="4">C34 (DSM 42122 / NRRL B-24963)</strain>
    </source>
</reference>
<evidence type="ECO:0000313" key="3">
    <source>
        <dbReference type="EMBL" id="CQR59536.1"/>
    </source>
</evidence>
<keyword evidence="2" id="KW-1133">Transmembrane helix</keyword>
<evidence type="ECO:0000313" key="4">
    <source>
        <dbReference type="Proteomes" id="UP000035016"/>
    </source>
</evidence>
<dbReference type="Proteomes" id="UP000035016">
    <property type="component" value="Chromosome Chromosome"/>
</dbReference>
<dbReference type="KEGG" id="sle:sle_00740"/>
<keyword evidence="2" id="KW-0812">Transmembrane</keyword>
<evidence type="ECO:0000256" key="2">
    <source>
        <dbReference type="SAM" id="Phobius"/>
    </source>
</evidence>
<feature type="transmembrane region" description="Helical" evidence="2">
    <location>
        <begin position="20"/>
        <end position="46"/>
    </location>
</feature>
<accession>A0A0F7VRU9</accession>
<evidence type="ECO:0000256" key="1">
    <source>
        <dbReference type="SAM" id="MobiDB-lite"/>
    </source>
</evidence>
<dbReference type="RefSeq" id="WP_029381912.1">
    <property type="nucleotide sequence ID" value="NZ_AZSD01000071.1"/>
</dbReference>
<feature type="region of interest" description="Disordered" evidence="1">
    <location>
        <begin position="1"/>
        <end position="20"/>
    </location>
</feature>
<protein>
    <submittedName>
        <fullName evidence="3">Uncharacterized protein</fullName>
    </submittedName>
</protein>
<dbReference type="EMBL" id="LN831790">
    <property type="protein sequence ID" value="CQR59536.1"/>
    <property type="molecule type" value="Genomic_DNA"/>
</dbReference>
<gene>
    <name evidence="3" type="primary">sle_00740</name>
</gene>
<organism evidence="3 4">
    <name type="scientific">Streptomyces leeuwenhoekii</name>
    <dbReference type="NCBI Taxonomy" id="1437453"/>
    <lineage>
        <taxon>Bacteria</taxon>
        <taxon>Bacillati</taxon>
        <taxon>Actinomycetota</taxon>
        <taxon>Actinomycetes</taxon>
        <taxon>Kitasatosporales</taxon>
        <taxon>Streptomycetaceae</taxon>
        <taxon>Streptomyces</taxon>
    </lineage>
</organism>
<feature type="transmembrane region" description="Helical" evidence="2">
    <location>
        <begin position="53"/>
        <end position="73"/>
    </location>
</feature>
<proteinExistence type="predicted"/>